<dbReference type="AlphaFoldDB" id="A0A3R9MVN7"/>
<evidence type="ECO:0000256" key="17">
    <source>
        <dbReference type="PROSITE-ProRule" id="PRU00169"/>
    </source>
</evidence>
<dbReference type="Gene3D" id="3.40.50.2300">
    <property type="match status" value="1"/>
</dbReference>
<dbReference type="InterPro" id="IPR035965">
    <property type="entry name" value="PAS-like_dom_sf"/>
</dbReference>
<dbReference type="InterPro" id="IPR000014">
    <property type="entry name" value="PAS"/>
</dbReference>
<dbReference type="FunFam" id="3.30.565.10:FF:000010">
    <property type="entry name" value="Sensor histidine kinase RcsC"/>
    <property type="match status" value="1"/>
</dbReference>
<dbReference type="PROSITE" id="PS50894">
    <property type="entry name" value="HPT"/>
    <property type="match status" value="1"/>
</dbReference>
<dbReference type="SMART" id="SM00448">
    <property type="entry name" value="REC"/>
    <property type="match status" value="1"/>
</dbReference>
<proteinExistence type="predicted"/>
<feature type="modified residue" description="Phosphohistidine" evidence="16">
    <location>
        <position position="1142"/>
    </location>
</feature>
<dbReference type="SUPFAM" id="SSF52172">
    <property type="entry name" value="CheY-like"/>
    <property type="match status" value="1"/>
</dbReference>
<keyword evidence="4" id="KW-1003">Cell membrane</keyword>
<evidence type="ECO:0000256" key="11">
    <source>
        <dbReference type="ARBA" id="ARBA00022989"/>
    </source>
</evidence>
<keyword evidence="25" id="KW-1185">Reference proteome</keyword>
<dbReference type="InterPro" id="IPR003661">
    <property type="entry name" value="HisK_dim/P_dom"/>
</dbReference>
<evidence type="ECO:0000259" key="19">
    <source>
        <dbReference type="PROSITE" id="PS50109"/>
    </source>
</evidence>
<feature type="domain" description="Histidine kinase" evidence="19">
    <location>
        <begin position="689"/>
        <end position="910"/>
    </location>
</feature>
<accession>A0A3R9MVN7</accession>
<evidence type="ECO:0000259" key="22">
    <source>
        <dbReference type="PROSITE" id="PS50113"/>
    </source>
</evidence>
<evidence type="ECO:0000256" key="1">
    <source>
        <dbReference type="ARBA" id="ARBA00000085"/>
    </source>
</evidence>
<evidence type="ECO:0000313" key="25">
    <source>
        <dbReference type="Proteomes" id="UP000273500"/>
    </source>
</evidence>
<evidence type="ECO:0000256" key="9">
    <source>
        <dbReference type="ARBA" id="ARBA00022777"/>
    </source>
</evidence>
<dbReference type="InterPro" id="IPR005467">
    <property type="entry name" value="His_kinase_dom"/>
</dbReference>
<keyword evidence="6" id="KW-0808">Transferase</keyword>
<feature type="domain" description="PAS" evidence="21">
    <location>
        <begin position="548"/>
        <end position="618"/>
    </location>
</feature>
<dbReference type="PROSITE" id="PS50112">
    <property type="entry name" value="PAS"/>
    <property type="match status" value="1"/>
</dbReference>
<dbReference type="EC" id="2.7.13.3" evidence="3"/>
<dbReference type="SMART" id="SM00388">
    <property type="entry name" value="HisKA"/>
    <property type="match status" value="1"/>
</dbReference>
<dbReference type="SUPFAM" id="SSF47384">
    <property type="entry name" value="Homodimeric domain of signal transducing histidine kinase"/>
    <property type="match status" value="1"/>
</dbReference>
<dbReference type="InterPro" id="IPR036097">
    <property type="entry name" value="HisK_dim/P_sf"/>
</dbReference>
<evidence type="ECO:0000256" key="6">
    <source>
        <dbReference type="ARBA" id="ARBA00022679"/>
    </source>
</evidence>
<evidence type="ECO:0000256" key="16">
    <source>
        <dbReference type="PROSITE-ProRule" id="PRU00110"/>
    </source>
</evidence>
<evidence type="ECO:0000256" key="2">
    <source>
        <dbReference type="ARBA" id="ARBA00004651"/>
    </source>
</evidence>
<evidence type="ECO:0000256" key="7">
    <source>
        <dbReference type="ARBA" id="ARBA00022692"/>
    </source>
</evidence>
<evidence type="ECO:0000256" key="12">
    <source>
        <dbReference type="ARBA" id="ARBA00023012"/>
    </source>
</evidence>
<comment type="subcellular location">
    <subcellularLocation>
        <location evidence="2">Cell membrane</location>
        <topology evidence="2">Multi-pass membrane protein</topology>
    </subcellularLocation>
</comment>
<organism evidence="24 25">
    <name type="scientific">Hymenobacter rigui</name>
    <dbReference type="NCBI Taxonomy" id="334424"/>
    <lineage>
        <taxon>Bacteria</taxon>
        <taxon>Pseudomonadati</taxon>
        <taxon>Bacteroidota</taxon>
        <taxon>Cytophagia</taxon>
        <taxon>Cytophagales</taxon>
        <taxon>Hymenobacteraceae</taxon>
        <taxon>Hymenobacter</taxon>
    </lineage>
</organism>
<feature type="domain" description="PAC" evidence="22">
    <location>
        <begin position="364"/>
        <end position="415"/>
    </location>
</feature>
<dbReference type="InterPro" id="IPR001610">
    <property type="entry name" value="PAC"/>
</dbReference>
<dbReference type="Gene3D" id="1.20.120.160">
    <property type="entry name" value="HPT domain"/>
    <property type="match status" value="1"/>
</dbReference>
<evidence type="ECO:0000256" key="5">
    <source>
        <dbReference type="ARBA" id="ARBA00022553"/>
    </source>
</evidence>
<dbReference type="PRINTS" id="PR00344">
    <property type="entry name" value="BCTRLSENSOR"/>
</dbReference>
<feature type="coiled-coil region" evidence="18">
    <location>
        <begin position="662"/>
        <end position="693"/>
    </location>
</feature>
<dbReference type="SUPFAM" id="SSF47226">
    <property type="entry name" value="Histidine-containing phosphotransfer domain, HPT domain"/>
    <property type="match status" value="1"/>
</dbReference>
<dbReference type="InterPro" id="IPR004358">
    <property type="entry name" value="Sig_transdc_His_kin-like_C"/>
</dbReference>
<evidence type="ECO:0000256" key="13">
    <source>
        <dbReference type="ARBA" id="ARBA00023136"/>
    </source>
</evidence>
<dbReference type="Pfam" id="PF00072">
    <property type="entry name" value="Response_reg"/>
    <property type="match status" value="1"/>
</dbReference>
<feature type="domain" description="HPt" evidence="23">
    <location>
        <begin position="1103"/>
        <end position="1205"/>
    </location>
</feature>
<keyword evidence="13" id="KW-0472">Membrane</keyword>
<dbReference type="InterPro" id="IPR013656">
    <property type="entry name" value="PAS_4"/>
</dbReference>
<dbReference type="InterPro" id="IPR001789">
    <property type="entry name" value="Sig_transdc_resp-reg_receiver"/>
</dbReference>
<dbReference type="Gene3D" id="3.30.565.10">
    <property type="entry name" value="Histidine kinase-like ATPase, C-terminal domain"/>
    <property type="match status" value="1"/>
</dbReference>
<dbReference type="PROSITE" id="PS50113">
    <property type="entry name" value="PAC"/>
    <property type="match status" value="2"/>
</dbReference>
<reference evidence="24 25" key="1">
    <citation type="submission" date="2018-12" db="EMBL/GenBank/DDBJ databases">
        <authorList>
            <person name="Feng G."/>
            <person name="Zhu H."/>
        </authorList>
    </citation>
    <scope>NUCLEOTIDE SEQUENCE [LARGE SCALE GENOMIC DNA]</scope>
    <source>
        <strain evidence="24 25">KCTC 12533</strain>
    </source>
</reference>
<dbReference type="NCBIfam" id="TIGR00229">
    <property type="entry name" value="sensory_box"/>
    <property type="match status" value="2"/>
</dbReference>
<sequence>MLASPDSAPTLESLTAQLEQERQGRMAAEQQIQTIRRHLTSTQRTVVRLTDSITRLTQNLRVGVLVVHQNGMVALLNQEFCDLLGIEEIPPLGNKEQPVQPILEALIAQSARPEVTRQRLAMMRQVDQRVLGEDLELADSTVLEVDFIPLSGPDELVAAGYMLSFRDVTQSRRAEQYTHSLSRIPGQNPNPVLRLHADGRLLYSNPAADQLRQEYLHPHQEPNLPRQVYQAALDALAGGQQLLRREMWFWQRCYQVAIAPFVDDQYVNLYFTDITLLKDAESRLVEQQEFYETVLNHLPADVVVFDAEHRYRFVNPAAIRNEEMRQWIIGHDDFEYATHRGRTDEQARARRALFEQAVRQRNVLAWEEQIPTPDGPRLALRHLQAVYGPQDEVRMVIGYGVDITERHTAEERLRRSEAILQENQHFVRLVVDTTPSFIWVTDGRGNVLFSNRAFDELVENSSHREVDPDDFANPVAAEARAFVTTDEQVLSTGQELVQETTYTLRDGTTMWLQTVKRPLYRVDGSVNVLGVSTDITEMKRTRQTLERSAKQYRDLMHYSQALICTHDLQGVLLSVNPAAAQLVGMVPELLIGRTLAEVLTPDLHPQLEQYLQQAHEQQELTGLMTLRDPDGRPHHLIYNNYRVEEPGELPYVIAYGQEITERILAEQELVRAKEEAENTARAKENFLANMSHEIRTPINGILGMAGLLAKTPLDAAQQDHLQVLRNSGRHLLTVINDVLDVAKIEAGKLEMEQIAFDICQSVKEGVQSQVYRAEEKGIEFRWVPLQLRHPVVIGDPGRLNQILLNLISNAIKFTHQGFVELGCKLRQETAATLDLEFYVRDSGIGISADKQDTIFESFSQAYADISRRFGGTGLGLTISRSLVQQLGGHMWVESEEGKGSTFCFSLTFAKGARTLPEPAPLPPLDPTALRGKRVLLVEDHPVNQQLALLILEGWQVETHVASNGNEALTQLEARLYDVVLMDIQMPGMSGLDVAHRLRQHPDPLRAGTPVIALTANVMRSDNEMYRAAGLDYLSKPFEENDLFRKLEANLRPVPVATLETSALPQDASEASAGFLSAAVMEAVPGPEALLYNLSRLRDTAHGSTIFMQKVIGSFRTHTPAAIVQLLEATTAGNWAVVGSLAHKLRPSLQLLGIEAAYGPVAVLEPFSRSESPLPHPSEAELTAAAQQLIAVLTAVVEQLAHALTE</sequence>
<evidence type="ECO:0000256" key="14">
    <source>
        <dbReference type="ARBA" id="ARBA00064003"/>
    </source>
</evidence>
<evidence type="ECO:0000313" key="24">
    <source>
        <dbReference type="EMBL" id="RSK49576.1"/>
    </source>
</evidence>
<dbReference type="CDD" id="cd00082">
    <property type="entry name" value="HisKA"/>
    <property type="match status" value="1"/>
</dbReference>
<evidence type="ECO:0000256" key="18">
    <source>
        <dbReference type="SAM" id="Coils"/>
    </source>
</evidence>
<dbReference type="Pfam" id="PF08448">
    <property type="entry name" value="PAS_4"/>
    <property type="match status" value="3"/>
</dbReference>
<evidence type="ECO:0000259" key="23">
    <source>
        <dbReference type="PROSITE" id="PS50894"/>
    </source>
</evidence>
<dbReference type="InterPro" id="IPR000700">
    <property type="entry name" value="PAS-assoc_C"/>
</dbReference>
<evidence type="ECO:0000259" key="20">
    <source>
        <dbReference type="PROSITE" id="PS50110"/>
    </source>
</evidence>
<dbReference type="RefSeq" id="WP_125419429.1">
    <property type="nucleotide sequence ID" value="NZ_RWIT01000003.1"/>
</dbReference>
<dbReference type="Proteomes" id="UP000273500">
    <property type="component" value="Unassembled WGS sequence"/>
</dbReference>
<dbReference type="EMBL" id="RWIT01000003">
    <property type="protein sequence ID" value="RSK49576.1"/>
    <property type="molecule type" value="Genomic_DNA"/>
</dbReference>
<dbReference type="SUPFAM" id="SSF55874">
    <property type="entry name" value="ATPase domain of HSP90 chaperone/DNA topoisomerase II/histidine kinase"/>
    <property type="match status" value="1"/>
</dbReference>
<feature type="domain" description="Response regulatory" evidence="20">
    <location>
        <begin position="933"/>
        <end position="1050"/>
    </location>
</feature>
<dbReference type="GO" id="GO:0000155">
    <property type="term" value="F:phosphorelay sensor kinase activity"/>
    <property type="evidence" value="ECO:0007669"/>
    <property type="project" value="InterPro"/>
</dbReference>
<feature type="domain" description="PAC" evidence="22">
    <location>
        <begin position="496"/>
        <end position="547"/>
    </location>
</feature>
<dbReference type="Gene3D" id="1.10.287.130">
    <property type="match status" value="1"/>
</dbReference>
<dbReference type="SMART" id="SM00387">
    <property type="entry name" value="HATPase_c"/>
    <property type="match status" value="1"/>
</dbReference>
<evidence type="ECO:0000256" key="8">
    <source>
        <dbReference type="ARBA" id="ARBA00022741"/>
    </source>
</evidence>
<dbReference type="PROSITE" id="PS50109">
    <property type="entry name" value="HIS_KIN"/>
    <property type="match status" value="1"/>
</dbReference>
<dbReference type="PROSITE" id="PS50110">
    <property type="entry name" value="RESPONSE_REGULATORY"/>
    <property type="match status" value="1"/>
</dbReference>
<keyword evidence="11" id="KW-1133">Transmembrane helix</keyword>
<dbReference type="GO" id="GO:0005886">
    <property type="term" value="C:plasma membrane"/>
    <property type="evidence" value="ECO:0007669"/>
    <property type="project" value="UniProtKB-SubCell"/>
</dbReference>
<gene>
    <name evidence="24" type="ORF">EI291_08795</name>
</gene>
<dbReference type="OrthoDB" id="9797097at2"/>
<dbReference type="PANTHER" id="PTHR45339:SF1">
    <property type="entry name" value="HYBRID SIGNAL TRANSDUCTION HISTIDINE KINASE J"/>
    <property type="match status" value="1"/>
</dbReference>
<dbReference type="SMART" id="SM00086">
    <property type="entry name" value="PAC"/>
    <property type="match status" value="3"/>
</dbReference>
<comment type="subunit">
    <text evidence="14">At low DSF concentrations, interacts with RpfF.</text>
</comment>
<dbReference type="Gene3D" id="3.30.450.20">
    <property type="entry name" value="PAS domain"/>
    <property type="match status" value="4"/>
</dbReference>
<keyword evidence="9" id="KW-0418">Kinase</keyword>
<dbReference type="InterPro" id="IPR011006">
    <property type="entry name" value="CheY-like_superfamily"/>
</dbReference>
<evidence type="ECO:0000256" key="3">
    <source>
        <dbReference type="ARBA" id="ARBA00012438"/>
    </source>
</evidence>
<comment type="caution">
    <text evidence="24">The sequence shown here is derived from an EMBL/GenBank/DDBJ whole genome shotgun (WGS) entry which is preliminary data.</text>
</comment>
<evidence type="ECO:0000259" key="21">
    <source>
        <dbReference type="PROSITE" id="PS50112"/>
    </source>
</evidence>
<name>A0A3R9MVN7_9BACT</name>
<dbReference type="CDD" id="cd16922">
    <property type="entry name" value="HATPase_EvgS-ArcB-TorS-like"/>
    <property type="match status" value="1"/>
</dbReference>
<keyword evidence="8" id="KW-0547">Nucleotide-binding</keyword>
<dbReference type="CDD" id="cd00130">
    <property type="entry name" value="PAS"/>
    <property type="match status" value="2"/>
</dbReference>
<keyword evidence="5 17" id="KW-0597">Phosphoprotein</keyword>
<dbReference type="PANTHER" id="PTHR45339">
    <property type="entry name" value="HYBRID SIGNAL TRANSDUCTION HISTIDINE KINASE J"/>
    <property type="match status" value="1"/>
</dbReference>
<evidence type="ECO:0000256" key="4">
    <source>
        <dbReference type="ARBA" id="ARBA00022475"/>
    </source>
</evidence>
<dbReference type="FunFam" id="1.10.287.130:FF:000002">
    <property type="entry name" value="Two-component osmosensing histidine kinase"/>
    <property type="match status" value="1"/>
</dbReference>
<dbReference type="InterPro" id="IPR008207">
    <property type="entry name" value="Sig_transdc_His_kin_Hpt_dom"/>
</dbReference>
<dbReference type="GO" id="GO:0005524">
    <property type="term" value="F:ATP binding"/>
    <property type="evidence" value="ECO:0007669"/>
    <property type="project" value="UniProtKB-KW"/>
</dbReference>
<protein>
    <recommendedName>
        <fullName evidence="15">Sensory/regulatory protein RpfC</fullName>
        <ecNumber evidence="3">2.7.13.3</ecNumber>
    </recommendedName>
</protein>
<keyword evidence="12" id="KW-0902">Two-component regulatory system</keyword>
<dbReference type="InterPro" id="IPR036890">
    <property type="entry name" value="HATPase_C_sf"/>
</dbReference>
<dbReference type="InterPro" id="IPR036641">
    <property type="entry name" value="HPT_dom_sf"/>
</dbReference>
<comment type="catalytic activity">
    <reaction evidence="1">
        <text>ATP + protein L-histidine = ADP + protein N-phospho-L-histidine.</text>
        <dbReference type="EC" id="2.7.13.3"/>
    </reaction>
</comment>
<dbReference type="Pfam" id="PF02518">
    <property type="entry name" value="HATPase_c"/>
    <property type="match status" value="1"/>
</dbReference>
<dbReference type="CDD" id="cd17546">
    <property type="entry name" value="REC_hyHK_CKI1_RcsC-like"/>
    <property type="match status" value="1"/>
</dbReference>
<keyword evidence="7" id="KW-0812">Transmembrane</keyword>
<dbReference type="SUPFAM" id="SSF55785">
    <property type="entry name" value="PYP-like sensor domain (PAS domain)"/>
    <property type="match status" value="3"/>
</dbReference>
<dbReference type="SMART" id="SM00091">
    <property type="entry name" value="PAS"/>
    <property type="match status" value="5"/>
</dbReference>
<evidence type="ECO:0000256" key="10">
    <source>
        <dbReference type="ARBA" id="ARBA00022840"/>
    </source>
</evidence>
<keyword evidence="18" id="KW-0175">Coiled coil</keyword>
<dbReference type="InterPro" id="IPR003594">
    <property type="entry name" value="HATPase_dom"/>
</dbReference>
<dbReference type="Pfam" id="PF00512">
    <property type="entry name" value="HisKA"/>
    <property type="match status" value="1"/>
</dbReference>
<feature type="modified residue" description="4-aspartylphosphate" evidence="17">
    <location>
        <position position="982"/>
    </location>
</feature>
<evidence type="ECO:0000256" key="15">
    <source>
        <dbReference type="ARBA" id="ARBA00068150"/>
    </source>
</evidence>
<keyword evidence="10" id="KW-0067">ATP-binding</keyword>